<keyword evidence="1" id="KW-1133">Transmembrane helix</keyword>
<dbReference type="AlphaFoldDB" id="A0A2W4X840"/>
<proteinExistence type="predicted"/>
<reference evidence="2 3" key="2">
    <citation type="submission" date="2018-06" db="EMBL/GenBank/DDBJ databases">
        <title>Metagenomic assembly of (sub)arctic Cyanobacteria and their associated microbiome from non-axenic cultures.</title>
        <authorList>
            <person name="Baurain D."/>
        </authorList>
    </citation>
    <scope>NUCLEOTIDE SEQUENCE [LARGE SCALE GENOMIC DNA]</scope>
    <source>
        <strain evidence="2">ULC027bin1</strain>
    </source>
</reference>
<evidence type="ECO:0000313" key="2">
    <source>
        <dbReference type="EMBL" id="PZO53206.1"/>
    </source>
</evidence>
<protein>
    <submittedName>
        <fullName evidence="2">Uncharacterized protein</fullName>
    </submittedName>
</protein>
<feature type="transmembrane region" description="Helical" evidence="1">
    <location>
        <begin position="132"/>
        <end position="154"/>
    </location>
</feature>
<feature type="transmembrane region" description="Helical" evidence="1">
    <location>
        <begin position="237"/>
        <end position="259"/>
    </location>
</feature>
<gene>
    <name evidence="2" type="ORF">DCF15_12990</name>
</gene>
<reference evidence="3" key="1">
    <citation type="submission" date="2018-04" db="EMBL/GenBank/DDBJ databases">
        <authorList>
            <person name="Cornet L."/>
        </authorList>
    </citation>
    <scope>NUCLEOTIDE SEQUENCE [LARGE SCALE GENOMIC DNA]</scope>
</reference>
<comment type="caution">
    <text evidence="2">The sequence shown here is derived from an EMBL/GenBank/DDBJ whole genome shotgun (WGS) entry which is preliminary data.</text>
</comment>
<dbReference type="EMBL" id="QBMP01000134">
    <property type="protein sequence ID" value="PZO53206.1"/>
    <property type="molecule type" value="Genomic_DNA"/>
</dbReference>
<feature type="transmembrane region" description="Helical" evidence="1">
    <location>
        <begin position="174"/>
        <end position="194"/>
    </location>
</feature>
<feature type="transmembrane region" description="Helical" evidence="1">
    <location>
        <begin position="268"/>
        <end position="285"/>
    </location>
</feature>
<evidence type="ECO:0000256" key="1">
    <source>
        <dbReference type="SAM" id="Phobius"/>
    </source>
</evidence>
<keyword evidence="1" id="KW-0812">Transmembrane</keyword>
<organism evidence="2 3">
    <name type="scientific">Phormidesmis priestleyi</name>
    <dbReference type="NCBI Taxonomy" id="268141"/>
    <lineage>
        <taxon>Bacteria</taxon>
        <taxon>Bacillati</taxon>
        <taxon>Cyanobacteriota</taxon>
        <taxon>Cyanophyceae</taxon>
        <taxon>Leptolyngbyales</taxon>
        <taxon>Leptolyngbyaceae</taxon>
        <taxon>Phormidesmis</taxon>
    </lineage>
</organism>
<sequence length="396" mass="44378">MACLPRTRFRPDLLVIPTLSPLNGTEPVFTVKDLRSGQMFCFDEQKYFLCQLWNGQASLDDVQRAFRHQFHQSLSLQDLEAFLSNIGAAGLLEPCPSRLLPKAVTMAESHFIWSMPLSSQVFRQVAALVRQFCWLGSVALWGAVPGLAMVLLTLTHHLDAVRYDLTALFSIPFGQLFLLLHVTFAAISLLSHLVQGLVLSYYGGRVTRLGVSTTWGFFPLIQVAFEGVETLPRQSQLWVFGSSLLVRLAIMIGGTLLWYDTRVSGTSLHLWAVVLILASWLELVIEGSPLWPSNGYLWMVSYLRLPRMIAKSQTIWIMLLQGRALPPALTFRHRLLLGGFGLLCAIASVLLFGYLVMPFSHSLALLLRGLLGASARPIILSLILILFLRYLWNLRN</sequence>
<feature type="transmembrane region" description="Helical" evidence="1">
    <location>
        <begin position="335"/>
        <end position="357"/>
    </location>
</feature>
<name>A0A2W4X840_9CYAN</name>
<evidence type="ECO:0000313" key="3">
    <source>
        <dbReference type="Proteomes" id="UP000249794"/>
    </source>
</evidence>
<accession>A0A2W4X840</accession>
<keyword evidence="1" id="KW-0472">Membrane</keyword>
<feature type="transmembrane region" description="Helical" evidence="1">
    <location>
        <begin position="369"/>
        <end position="392"/>
    </location>
</feature>
<dbReference type="Proteomes" id="UP000249794">
    <property type="component" value="Unassembled WGS sequence"/>
</dbReference>